<sequence>MGNESNGLTPIDFHQAEALLQRLLHLDKNVTAYNFSRKSSFTESSITCQSSLISESIESRPTTFQGNRHLQNLLTESSITCQSSLISESIESRPTTFQGNRHLQNLPTESSSILQPSLISESIELLPTTPQENIEIFEPDVSDNNDSTQDANILTENDASTDDYQIVCVRAKNYVQKYFHFIKLTSINLNIVHYPISKIKKNTQNY</sequence>
<keyword evidence="2" id="KW-1185">Reference proteome</keyword>
<accession>A0A8X6HF05</accession>
<evidence type="ECO:0000313" key="2">
    <source>
        <dbReference type="Proteomes" id="UP000887116"/>
    </source>
</evidence>
<proteinExistence type="predicted"/>
<dbReference type="AlphaFoldDB" id="A0A8X6HF05"/>
<dbReference type="EMBL" id="BMAO01012985">
    <property type="protein sequence ID" value="GFQ85344.1"/>
    <property type="molecule type" value="Genomic_DNA"/>
</dbReference>
<dbReference type="Proteomes" id="UP000887116">
    <property type="component" value="Unassembled WGS sequence"/>
</dbReference>
<name>A0A8X6HF05_TRICU</name>
<reference evidence="1" key="1">
    <citation type="submission" date="2020-07" db="EMBL/GenBank/DDBJ databases">
        <title>Multicomponent nature underlies the extraordinary mechanical properties of spider dragline silk.</title>
        <authorList>
            <person name="Kono N."/>
            <person name="Nakamura H."/>
            <person name="Mori M."/>
            <person name="Yoshida Y."/>
            <person name="Ohtoshi R."/>
            <person name="Malay A.D."/>
            <person name="Moran D.A.P."/>
            <person name="Tomita M."/>
            <person name="Numata K."/>
            <person name="Arakawa K."/>
        </authorList>
    </citation>
    <scope>NUCLEOTIDE SEQUENCE</scope>
</reference>
<evidence type="ECO:0000313" key="1">
    <source>
        <dbReference type="EMBL" id="GFQ85344.1"/>
    </source>
</evidence>
<dbReference type="OrthoDB" id="7669876at2759"/>
<protein>
    <submittedName>
        <fullName evidence="1">Uncharacterized protein</fullName>
    </submittedName>
</protein>
<gene>
    <name evidence="1" type="ORF">TNCT_452111</name>
</gene>
<organism evidence="1 2">
    <name type="scientific">Trichonephila clavata</name>
    <name type="common">Joro spider</name>
    <name type="synonym">Nephila clavata</name>
    <dbReference type="NCBI Taxonomy" id="2740835"/>
    <lineage>
        <taxon>Eukaryota</taxon>
        <taxon>Metazoa</taxon>
        <taxon>Ecdysozoa</taxon>
        <taxon>Arthropoda</taxon>
        <taxon>Chelicerata</taxon>
        <taxon>Arachnida</taxon>
        <taxon>Araneae</taxon>
        <taxon>Araneomorphae</taxon>
        <taxon>Entelegynae</taxon>
        <taxon>Araneoidea</taxon>
        <taxon>Nephilidae</taxon>
        <taxon>Trichonephila</taxon>
    </lineage>
</organism>
<comment type="caution">
    <text evidence="1">The sequence shown here is derived from an EMBL/GenBank/DDBJ whole genome shotgun (WGS) entry which is preliminary data.</text>
</comment>